<evidence type="ECO:0000256" key="3">
    <source>
        <dbReference type="ARBA" id="ARBA00023163"/>
    </source>
</evidence>
<dbReference type="Proteomes" id="UP000319514">
    <property type="component" value="Unassembled WGS sequence"/>
</dbReference>
<name>A0A542ZJ23_9MICO</name>
<dbReference type="SMART" id="SM00418">
    <property type="entry name" value="HTH_ARSR"/>
    <property type="match status" value="1"/>
</dbReference>
<dbReference type="NCBIfam" id="NF033788">
    <property type="entry name" value="HTH_metalloreg"/>
    <property type="match status" value="1"/>
</dbReference>
<dbReference type="EMBL" id="VFOQ01000001">
    <property type="protein sequence ID" value="TQL60345.1"/>
    <property type="molecule type" value="Genomic_DNA"/>
</dbReference>
<reference evidence="5 6" key="1">
    <citation type="submission" date="2019-06" db="EMBL/GenBank/DDBJ databases">
        <title>Sequencing the genomes of 1000 actinobacteria strains.</title>
        <authorList>
            <person name="Klenk H.-P."/>
        </authorList>
    </citation>
    <scope>NUCLEOTIDE SEQUENCE [LARGE SCALE GENOMIC DNA]</scope>
    <source>
        <strain evidence="5 6">DSM 18082</strain>
    </source>
</reference>
<dbReference type="Gene3D" id="1.10.10.10">
    <property type="entry name" value="Winged helix-like DNA-binding domain superfamily/Winged helix DNA-binding domain"/>
    <property type="match status" value="1"/>
</dbReference>
<dbReference type="CDD" id="cd00090">
    <property type="entry name" value="HTH_ARSR"/>
    <property type="match status" value="1"/>
</dbReference>
<dbReference type="InterPro" id="IPR001845">
    <property type="entry name" value="HTH_ArsR_DNA-bd_dom"/>
</dbReference>
<organism evidence="5 6">
    <name type="scientific">Oryzihumus leptocrescens</name>
    <dbReference type="NCBI Taxonomy" id="297536"/>
    <lineage>
        <taxon>Bacteria</taxon>
        <taxon>Bacillati</taxon>
        <taxon>Actinomycetota</taxon>
        <taxon>Actinomycetes</taxon>
        <taxon>Micrococcales</taxon>
        <taxon>Intrasporangiaceae</taxon>
        <taxon>Oryzihumus</taxon>
    </lineage>
</organism>
<gene>
    <name evidence="5" type="ORF">FB474_1730</name>
</gene>
<proteinExistence type="predicted"/>
<sequence>MLPAAAAPVRLAPAPATPIAACRPLHTDSLDRDHAGAIAFVLKAIADPIRLRMVSILLRAEGRQATVADLTAEFDLTQPTVSHHLKVLHEAGVLERSRRGVWVCYRVRPEAMGALSRVFEAPPDGAW</sequence>
<accession>A0A542ZJ23</accession>
<evidence type="ECO:0000256" key="2">
    <source>
        <dbReference type="ARBA" id="ARBA00023125"/>
    </source>
</evidence>
<keyword evidence="6" id="KW-1185">Reference proteome</keyword>
<dbReference type="InterPro" id="IPR011991">
    <property type="entry name" value="ArsR-like_HTH"/>
</dbReference>
<feature type="domain" description="HTH arsR-type" evidence="4">
    <location>
        <begin position="30"/>
        <end position="127"/>
    </location>
</feature>
<evidence type="ECO:0000259" key="4">
    <source>
        <dbReference type="PROSITE" id="PS50987"/>
    </source>
</evidence>
<comment type="caution">
    <text evidence="5">The sequence shown here is derived from an EMBL/GenBank/DDBJ whole genome shotgun (WGS) entry which is preliminary data.</text>
</comment>
<protein>
    <submittedName>
        <fullName evidence="5">ArsR family transcriptional regulator</fullName>
    </submittedName>
</protein>
<evidence type="ECO:0000313" key="6">
    <source>
        <dbReference type="Proteomes" id="UP000319514"/>
    </source>
</evidence>
<dbReference type="InterPro" id="IPR036388">
    <property type="entry name" value="WH-like_DNA-bd_sf"/>
</dbReference>
<keyword evidence="1" id="KW-0805">Transcription regulation</keyword>
<keyword evidence="2" id="KW-0238">DNA-binding</keyword>
<dbReference type="PROSITE" id="PS50987">
    <property type="entry name" value="HTH_ARSR_2"/>
    <property type="match status" value="1"/>
</dbReference>
<dbReference type="SUPFAM" id="SSF46785">
    <property type="entry name" value="Winged helix' DNA-binding domain"/>
    <property type="match status" value="1"/>
</dbReference>
<dbReference type="PANTHER" id="PTHR33154">
    <property type="entry name" value="TRANSCRIPTIONAL REGULATOR, ARSR FAMILY"/>
    <property type="match status" value="1"/>
</dbReference>
<dbReference type="PRINTS" id="PR00778">
    <property type="entry name" value="HTHARSR"/>
</dbReference>
<evidence type="ECO:0000256" key="1">
    <source>
        <dbReference type="ARBA" id="ARBA00023015"/>
    </source>
</evidence>
<dbReference type="InterPro" id="IPR036390">
    <property type="entry name" value="WH_DNA-bd_sf"/>
</dbReference>
<keyword evidence="3" id="KW-0804">Transcription</keyword>
<dbReference type="Pfam" id="PF01022">
    <property type="entry name" value="HTH_5"/>
    <property type="match status" value="1"/>
</dbReference>
<evidence type="ECO:0000313" key="5">
    <source>
        <dbReference type="EMBL" id="TQL60345.1"/>
    </source>
</evidence>
<dbReference type="GO" id="GO:0003700">
    <property type="term" value="F:DNA-binding transcription factor activity"/>
    <property type="evidence" value="ECO:0007669"/>
    <property type="project" value="InterPro"/>
</dbReference>
<dbReference type="PANTHER" id="PTHR33154:SF18">
    <property type="entry name" value="ARSENICAL RESISTANCE OPERON REPRESSOR"/>
    <property type="match status" value="1"/>
</dbReference>
<dbReference type="InterPro" id="IPR051081">
    <property type="entry name" value="HTH_MetalResp_TranReg"/>
</dbReference>
<dbReference type="AlphaFoldDB" id="A0A542ZJ23"/>
<dbReference type="GO" id="GO:0003677">
    <property type="term" value="F:DNA binding"/>
    <property type="evidence" value="ECO:0007669"/>
    <property type="project" value="UniProtKB-KW"/>
</dbReference>